<evidence type="ECO:0000256" key="14">
    <source>
        <dbReference type="ARBA" id="ARBA00022843"/>
    </source>
</evidence>
<evidence type="ECO:0000256" key="1">
    <source>
        <dbReference type="ARBA" id="ARBA00001798"/>
    </source>
</evidence>
<keyword evidence="14" id="KW-0832">Ubl conjugation</keyword>
<name>A0A9W3AQ53_BIOGL</name>
<dbReference type="InterPro" id="IPR013083">
    <property type="entry name" value="Znf_RING/FYVE/PHD"/>
</dbReference>
<dbReference type="InterPro" id="IPR002867">
    <property type="entry name" value="IBR_dom"/>
</dbReference>
<keyword evidence="12" id="KW-0833">Ubl conjugation pathway</keyword>
<dbReference type="GO" id="GO:0097039">
    <property type="term" value="P:protein linear polyubiquitination"/>
    <property type="evidence" value="ECO:0007669"/>
    <property type="project" value="TreeGrafter"/>
</dbReference>
<evidence type="ECO:0000256" key="5">
    <source>
        <dbReference type="ARBA" id="ARBA00012251"/>
    </source>
</evidence>
<evidence type="ECO:0000259" key="20">
    <source>
        <dbReference type="PROSITE" id="PS50053"/>
    </source>
</evidence>
<dbReference type="PROSITE" id="PS50053">
    <property type="entry name" value="UBIQUITIN_2"/>
    <property type="match status" value="1"/>
</dbReference>
<evidence type="ECO:0000256" key="4">
    <source>
        <dbReference type="ARBA" id="ARBA00004906"/>
    </source>
</evidence>
<dbReference type="PRINTS" id="PR01475">
    <property type="entry name" value="PARKIN"/>
</dbReference>
<comment type="subcellular location">
    <subcellularLocation>
        <location evidence="3">Cytoplasm</location>
        <location evidence="3">Cytosol</location>
    </subcellularLocation>
    <subcellularLocation>
        <location evidence="2">Mitochondrion</location>
    </subcellularLocation>
</comment>
<evidence type="ECO:0000256" key="2">
    <source>
        <dbReference type="ARBA" id="ARBA00004173"/>
    </source>
</evidence>
<feature type="active site" evidence="19">
    <location>
        <position position="468"/>
    </location>
</feature>
<dbReference type="InterPro" id="IPR054694">
    <property type="entry name" value="Parkin-like_IBR"/>
</dbReference>
<dbReference type="Pfam" id="PF22605">
    <property type="entry name" value="IBR_2"/>
    <property type="match status" value="1"/>
</dbReference>
<keyword evidence="6" id="KW-0963">Cytoplasm</keyword>
<evidence type="ECO:0000256" key="9">
    <source>
        <dbReference type="ARBA" id="ARBA00022723"/>
    </source>
</evidence>
<dbReference type="InterPro" id="IPR041565">
    <property type="entry name" value="Parkin_Znf-RING"/>
</dbReference>
<feature type="domain" description="RING-type" evidence="21">
    <location>
        <begin position="276"/>
        <end position="499"/>
    </location>
</feature>
<dbReference type="InterPro" id="IPR041170">
    <property type="entry name" value="Znf-RING_14"/>
</dbReference>
<dbReference type="Gene3D" id="2.20.25.20">
    <property type="match status" value="1"/>
</dbReference>
<dbReference type="CDD" id="cd20340">
    <property type="entry name" value="BRcat_RBR_parkin"/>
    <property type="match status" value="1"/>
</dbReference>
<proteinExistence type="inferred from homology"/>
<sequence>MATTSNSIGLGSLLKCSDEKISVAVRFSSNQSYIANVGIKDTILDLKKAVALEANISPRNINLVLAGQLLTDSTLIQDCGLGSHTTLHAFFWSDDGLASGDVCLGTTHNDKKTLQTQPGPSMESSSLDTVHNNEISSGVHLNRQEDVPQRRESDVDGDYLLRRSLQQTISSLGTQLSACTNIRNFSRFLVYCKLCESVQPGKLRLCCKQCGSGAFLVDRGPCNWNDISSDTSIRGTCKNLNCSCDIPRFYLRCCQHHEGDIDGTAVGLKHVQPNSRRVECIICSDVMSHVLIFPCSPGHVMCLDCFRQYGSTCLSERRFIEHPFHGYTLPCPVGCSDSHIEESHHFLLLGQEKYERYKNFGAEEYVLQNGGMLCPGPGCGSGLFPATDDRLIRCRECQFESCRECRREYHVGDCEEYLESLRLDLSNLEINNERALRASWERESTNLIEETTKTCPGCQTKTERSGGCMHLVCTRCRTEWCWVCVKPWNRDCQADHWFG</sequence>
<keyword evidence="9" id="KW-0479">Metal-binding</keyword>
<dbReference type="InterPro" id="IPR000626">
    <property type="entry name" value="Ubiquitin-like_dom"/>
</dbReference>
<evidence type="ECO:0000256" key="12">
    <source>
        <dbReference type="ARBA" id="ARBA00022786"/>
    </source>
</evidence>
<dbReference type="InterPro" id="IPR044066">
    <property type="entry name" value="TRIAD_supradom"/>
</dbReference>
<dbReference type="FunFam" id="1.20.120.1750:FF:000009">
    <property type="entry name" value="E3 ubiquitin-protein ligase parkin"/>
    <property type="match status" value="1"/>
</dbReference>
<keyword evidence="11" id="KW-0863">Zinc-finger</keyword>
<dbReference type="InterPro" id="IPR029071">
    <property type="entry name" value="Ubiquitin-like_domsf"/>
</dbReference>
<accession>A0A9W3AQ53</accession>
<reference evidence="23" key="1">
    <citation type="submission" date="2025-08" db="UniProtKB">
        <authorList>
            <consortium name="RefSeq"/>
        </authorList>
    </citation>
    <scope>IDENTIFICATION</scope>
</reference>
<dbReference type="CDD" id="cd21382">
    <property type="entry name" value="RING0_parkin"/>
    <property type="match status" value="1"/>
</dbReference>
<dbReference type="PROSITE" id="PS51873">
    <property type="entry name" value="TRIAD"/>
    <property type="match status" value="1"/>
</dbReference>
<dbReference type="Pfam" id="PF17978">
    <property type="entry name" value="zf-RING_14"/>
    <property type="match status" value="1"/>
</dbReference>
<dbReference type="PIRSF" id="PIRSF037880">
    <property type="entry name" value="Parkin"/>
    <property type="match status" value="1"/>
</dbReference>
<keyword evidence="10" id="KW-0677">Repeat</keyword>
<dbReference type="PANTHER" id="PTHR22770:SF13">
    <property type="entry name" value="RING-TYPE DOMAIN-CONTAINING PROTEIN"/>
    <property type="match status" value="1"/>
</dbReference>
<dbReference type="Gene3D" id="3.30.40.10">
    <property type="entry name" value="Zinc/RING finger domain, C3HC4 (zinc finger)"/>
    <property type="match status" value="1"/>
</dbReference>
<dbReference type="SUPFAM" id="SSF57850">
    <property type="entry name" value="RING/U-box"/>
    <property type="match status" value="3"/>
</dbReference>
<keyword evidence="15" id="KW-0072">Autophagy</keyword>
<evidence type="ECO:0000313" key="23">
    <source>
        <dbReference type="RefSeq" id="XP_055889397.1"/>
    </source>
</evidence>
<dbReference type="OrthoDB" id="1431934at2759"/>
<dbReference type="InterPro" id="IPR003977">
    <property type="entry name" value="Parkin"/>
</dbReference>
<evidence type="ECO:0000256" key="3">
    <source>
        <dbReference type="ARBA" id="ARBA00004514"/>
    </source>
</evidence>
<dbReference type="InterPro" id="IPR047535">
    <property type="entry name" value="RING-HC_RBR_parkin"/>
</dbReference>
<dbReference type="Gene3D" id="1.20.120.1750">
    <property type="match status" value="1"/>
</dbReference>
<evidence type="ECO:0000313" key="22">
    <source>
        <dbReference type="Proteomes" id="UP001165740"/>
    </source>
</evidence>
<dbReference type="GO" id="GO:0005829">
    <property type="term" value="C:cytosol"/>
    <property type="evidence" value="ECO:0007669"/>
    <property type="project" value="UniProtKB-SubCell"/>
</dbReference>
<dbReference type="GO" id="GO:0043161">
    <property type="term" value="P:proteasome-mediated ubiquitin-dependent protein catabolic process"/>
    <property type="evidence" value="ECO:0007669"/>
    <property type="project" value="TreeGrafter"/>
</dbReference>
<evidence type="ECO:0000256" key="13">
    <source>
        <dbReference type="ARBA" id="ARBA00022833"/>
    </source>
</evidence>
<dbReference type="PANTHER" id="PTHR22770">
    <property type="entry name" value="UBIQUITIN CONJUGATING ENZYME 7 INTERACTING PROTEIN-RELATED"/>
    <property type="match status" value="1"/>
</dbReference>
<dbReference type="GO" id="GO:0009893">
    <property type="term" value="P:positive regulation of metabolic process"/>
    <property type="evidence" value="ECO:0007669"/>
    <property type="project" value="UniProtKB-ARBA"/>
</dbReference>
<keyword evidence="22" id="KW-1185">Reference proteome</keyword>
<dbReference type="GO" id="GO:0008270">
    <property type="term" value="F:zinc ion binding"/>
    <property type="evidence" value="ECO:0007669"/>
    <property type="project" value="UniProtKB-KW"/>
</dbReference>
<dbReference type="AlphaFoldDB" id="A0A9W3AQ53"/>
<dbReference type="SMART" id="SM00647">
    <property type="entry name" value="IBR"/>
    <property type="match status" value="2"/>
</dbReference>
<evidence type="ECO:0000256" key="15">
    <source>
        <dbReference type="ARBA" id="ARBA00023006"/>
    </source>
</evidence>
<evidence type="ECO:0000256" key="19">
    <source>
        <dbReference type="PIRSR" id="PIRSR037880-1"/>
    </source>
</evidence>
<evidence type="ECO:0000256" key="17">
    <source>
        <dbReference type="ARBA" id="ARBA00029442"/>
    </source>
</evidence>
<comment type="pathway">
    <text evidence="4">Protein modification; protein ubiquitination.</text>
</comment>
<protein>
    <recommendedName>
        <fullName evidence="18">E3 ubiquitin-protein ligase parkin</fullName>
        <ecNumber evidence="5">2.3.2.31</ecNumber>
    </recommendedName>
</protein>
<dbReference type="GeneID" id="106076643"/>
<dbReference type="GO" id="GO:0000151">
    <property type="term" value="C:ubiquitin ligase complex"/>
    <property type="evidence" value="ECO:0007669"/>
    <property type="project" value="TreeGrafter"/>
</dbReference>
<evidence type="ECO:0000256" key="7">
    <source>
        <dbReference type="ARBA" id="ARBA00022553"/>
    </source>
</evidence>
<evidence type="ECO:0000256" key="16">
    <source>
        <dbReference type="ARBA" id="ARBA00023128"/>
    </source>
</evidence>
<keyword evidence="8" id="KW-0808">Transferase</keyword>
<dbReference type="GO" id="GO:0061630">
    <property type="term" value="F:ubiquitin protein ligase activity"/>
    <property type="evidence" value="ECO:0007669"/>
    <property type="project" value="UniProtKB-EC"/>
</dbReference>
<evidence type="ECO:0000256" key="8">
    <source>
        <dbReference type="ARBA" id="ARBA00022679"/>
    </source>
</evidence>
<keyword evidence="16" id="KW-0496">Mitochondrion</keyword>
<organism evidence="22 23">
    <name type="scientific">Biomphalaria glabrata</name>
    <name type="common">Bloodfluke planorb</name>
    <name type="synonym">Freshwater snail</name>
    <dbReference type="NCBI Taxonomy" id="6526"/>
    <lineage>
        <taxon>Eukaryota</taxon>
        <taxon>Metazoa</taxon>
        <taxon>Spiralia</taxon>
        <taxon>Lophotrochozoa</taxon>
        <taxon>Mollusca</taxon>
        <taxon>Gastropoda</taxon>
        <taxon>Heterobranchia</taxon>
        <taxon>Euthyneura</taxon>
        <taxon>Panpulmonata</taxon>
        <taxon>Hygrophila</taxon>
        <taxon>Lymnaeoidea</taxon>
        <taxon>Planorbidae</taxon>
        <taxon>Biomphalaria</taxon>
    </lineage>
</organism>
<feature type="domain" description="Ubiquitin-like" evidence="20">
    <location>
        <begin position="21"/>
        <end position="96"/>
    </location>
</feature>
<dbReference type="EC" id="2.3.2.31" evidence="5"/>
<dbReference type="Pfam" id="PF00240">
    <property type="entry name" value="ubiquitin"/>
    <property type="match status" value="1"/>
</dbReference>
<comment type="catalytic activity">
    <reaction evidence="1">
        <text>[E2 ubiquitin-conjugating enzyme]-S-ubiquitinyl-L-cysteine + [acceptor protein]-L-lysine = [E2 ubiquitin-conjugating enzyme]-L-cysteine + [acceptor protein]-N(6)-ubiquitinyl-L-lysine.</text>
        <dbReference type="EC" id="2.3.2.31"/>
    </reaction>
</comment>
<dbReference type="InterPro" id="IPR047536">
    <property type="entry name" value="Rcat_RBR_parkin"/>
</dbReference>
<comment type="similarity">
    <text evidence="17">Belongs to the RBR family. Parkin subfamily.</text>
</comment>
<dbReference type="OMA" id="IGCTECG"/>
<keyword evidence="7" id="KW-0597">Phosphoprotein</keyword>
<dbReference type="Proteomes" id="UP001165740">
    <property type="component" value="Chromosome 6"/>
</dbReference>
<dbReference type="CDD" id="cd20357">
    <property type="entry name" value="Rcat_RBR_parkin"/>
    <property type="match status" value="1"/>
</dbReference>
<keyword evidence="13" id="KW-0862">Zinc</keyword>
<dbReference type="InterPro" id="IPR051628">
    <property type="entry name" value="LUBAC_E3_Ligases"/>
</dbReference>
<dbReference type="RefSeq" id="XP_055889397.1">
    <property type="nucleotide sequence ID" value="XM_056033422.1"/>
</dbReference>
<evidence type="ECO:0000256" key="11">
    <source>
        <dbReference type="ARBA" id="ARBA00022771"/>
    </source>
</evidence>
<dbReference type="SMART" id="SM00213">
    <property type="entry name" value="UBQ"/>
    <property type="match status" value="1"/>
</dbReference>
<gene>
    <name evidence="23" type="primary">LOC106076643</name>
</gene>
<evidence type="ECO:0000256" key="18">
    <source>
        <dbReference type="ARBA" id="ARBA00029536"/>
    </source>
</evidence>
<dbReference type="GO" id="GO:0006914">
    <property type="term" value="P:autophagy"/>
    <property type="evidence" value="ECO:0007669"/>
    <property type="project" value="UniProtKB-KW"/>
</dbReference>
<evidence type="ECO:0000256" key="10">
    <source>
        <dbReference type="ARBA" id="ARBA00022737"/>
    </source>
</evidence>
<dbReference type="InterPro" id="IPR047534">
    <property type="entry name" value="BRcat_RBR_parkin"/>
</dbReference>
<dbReference type="GO" id="GO:0005739">
    <property type="term" value="C:mitochondrion"/>
    <property type="evidence" value="ECO:0007669"/>
    <property type="project" value="UniProtKB-SubCell"/>
</dbReference>
<evidence type="ECO:0000256" key="6">
    <source>
        <dbReference type="ARBA" id="ARBA00022490"/>
    </source>
</evidence>
<evidence type="ECO:0000259" key="21">
    <source>
        <dbReference type="PROSITE" id="PS51873"/>
    </source>
</evidence>
<dbReference type="Gene3D" id="3.10.20.90">
    <property type="entry name" value="Phosphatidylinositol 3-kinase Catalytic Subunit, Chain A, domain 1"/>
    <property type="match status" value="1"/>
</dbReference>
<dbReference type="CDD" id="cd16627">
    <property type="entry name" value="RING-HC_RBR_parkin"/>
    <property type="match status" value="1"/>
</dbReference>
<dbReference type="GO" id="GO:0043130">
    <property type="term" value="F:ubiquitin binding"/>
    <property type="evidence" value="ECO:0007669"/>
    <property type="project" value="TreeGrafter"/>
</dbReference>
<dbReference type="Pfam" id="PF17976">
    <property type="entry name" value="zf-RING_12"/>
    <property type="match status" value="1"/>
</dbReference>
<dbReference type="SUPFAM" id="SSF54236">
    <property type="entry name" value="Ubiquitin-like"/>
    <property type="match status" value="1"/>
</dbReference>